<dbReference type="GO" id="GO:0009116">
    <property type="term" value="P:nucleoside metabolic process"/>
    <property type="evidence" value="ECO:0007669"/>
    <property type="project" value="InterPro"/>
</dbReference>
<dbReference type="InterPro" id="IPR053137">
    <property type="entry name" value="NLR-like"/>
</dbReference>
<keyword evidence="4" id="KW-1185">Reference proteome</keyword>
<dbReference type="EMBL" id="JAUKUA010000006">
    <property type="protein sequence ID" value="KAK0708547.1"/>
    <property type="molecule type" value="Genomic_DNA"/>
</dbReference>
<evidence type="ECO:0000259" key="2">
    <source>
        <dbReference type="Pfam" id="PF22939"/>
    </source>
</evidence>
<feature type="repeat" description="ANK" evidence="1">
    <location>
        <begin position="720"/>
        <end position="752"/>
    </location>
</feature>
<evidence type="ECO:0000313" key="3">
    <source>
        <dbReference type="EMBL" id="KAK0708547.1"/>
    </source>
</evidence>
<dbReference type="SMART" id="SM00248">
    <property type="entry name" value="ANK"/>
    <property type="match status" value="5"/>
</dbReference>
<dbReference type="InterPro" id="IPR054471">
    <property type="entry name" value="GPIID_WHD"/>
</dbReference>
<dbReference type="Proteomes" id="UP001172102">
    <property type="component" value="Unassembled WGS sequence"/>
</dbReference>
<dbReference type="PANTHER" id="PTHR46082">
    <property type="entry name" value="ATP/GTP-BINDING PROTEIN-RELATED"/>
    <property type="match status" value="1"/>
</dbReference>
<feature type="repeat" description="ANK" evidence="1">
    <location>
        <begin position="753"/>
        <end position="785"/>
    </location>
</feature>
<dbReference type="PRINTS" id="PR01415">
    <property type="entry name" value="ANKYRIN"/>
</dbReference>
<dbReference type="PANTHER" id="PTHR46082:SF11">
    <property type="entry name" value="AAA+ ATPASE DOMAIN-CONTAINING PROTEIN-RELATED"/>
    <property type="match status" value="1"/>
</dbReference>
<name>A0AA40DPL7_9PEZI</name>
<organism evidence="3 4">
    <name type="scientific">Lasiosphaeris hirsuta</name>
    <dbReference type="NCBI Taxonomy" id="260670"/>
    <lineage>
        <taxon>Eukaryota</taxon>
        <taxon>Fungi</taxon>
        <taxon>Dikarya</taxon>
        <taxon>Ascomycota</taxon>
        <taxon>Pezizomycotina</taxon>
        <taxon>Sordariomycetes</taxon>
        <taxon>Sordariomycetidae</taxon>
        <taxon>Sordariales</taxon>
        <taxon>Lasiosphaeriaceae</taxon>
        <taxon>Lasiosphaeris</taxon>
    </lineage>
</organism>
<dbReference type="InterPro" id="IPR002110">
    <property type="entry name" value="Ankyrin_rpt"/>
</dbReference>
<reference evidence="3" key="1">
    <citation type="submission" date="2023-06" db="EMBL/GenBank/DDBJ databases">
        <title>Genome-scale phylogeny and comparative genomics of the fungal order Sordariales.</title>
        <authorList>
            <consortium name="Lawrence Berkeley National Laboratory"/>
            <person name="Hensen N."/>
            <person name="Bonometti L."/>
            <person name="Westerberg I."/>
            <person name="Brannstrom I.O."/>
            <person name="Guillou S."/>
            <person name="Cros-Aarteil S."/>
            <person name="Calhoun S."/>
            <person name="Haridas S."/>
            <person name="Kuo A."/>
            <person name="Mondo S."/>
            <person name="Pangilinan J."/>
            <person name="Riley R."/>
            <person name="Labutti K."/>
            <person name="Andreopoulos B."/>
            <person name="Lipzen A."/>
            <person name="Chen C."/>
            <person name="Yanf M."/>
            <person name="Daum C."/>
            <person name="Ng V."/>
            <person name="Clum A."/>
            <person name="Steindorff A."/>
            <person name="Ohm R."/>
            <person name="Martin F."/>
            <person name="Silar P."/>
            <person name="Natvig D."/>
            <person name="Lalanne C."/>
            <person name="Gautier V."/>
            <person name="Ament-Velasquez S.L."/>
            <person name="Kruys A."/>
            <person name="Hutchinson M.I."/>
            <person name="Powell A.J."/>
            <person name="Barry K."/>
            <person name="Miller A.N."/>
            <person name="Grigoriev I.V."/>
            <person name="Debuchy R."/>
            <person name="Gladieux P."/>
            <person name="Thoren M.H."/>
            <person name="Johannesson H."/>
        </authorList>
    </citation>
    <scope>NUCLEOTIDE SEQUENCE</scope>
    <source>
        <strain evidence="3">SMH4607-1</strain>
    </source>
</reference>
<comment type="caution">
    <text evidence="3">The sequence shown here is derived from an EMBL/GenBank/DDBJ whole genome shotgun (WGS) entry which is preliminary data.</text>
</comment>
<feature type="repeat" description="ANK" evidence="1">
    <location>
        <begin position="654"/>
        <end position="686"/>
    </location>
</feature>
<protein>
    <recommendedName>
        <fullName evidence="2">GPI inositol-deacylase winged helix domain-containing protein</fullName>
    </recommendedName>
</protein>
<gene>
    <name evidence="3" type="ORF">B0H67DRAFT_672739</name>
</gene>
<sequence>MLHSFPNIRIGLMVGIGGGAPSQKHDIRLGDIVVTAPRDGKSGVFQYDYGKTIQDENFRVTGFLNQPSAALRAAVNGLKTQYEDEGHQLEDAINNILKTKPRLRMRYKRPDQGSDRLYRSTLYPPYKDNPVTHYGLIASANQLMKDARTRDKLAAEMDVLCFEMEAAGLINHFPCLQGYAAIITAAYVKDLPNRIPPNKVEAEKKIRDILSEDRKEDLKILNWIIPTDYSPQQSGYLSRRQPGTGIPRVGKTILMSIVVNHLLTEFQAKLNVGVAYIYFTNLLLATSSYVRELYDNHINRRTRLLVDELAKVLHSVITIQSRVYVILNLLATSRPIQDIQAKFQGSLSLKIRATNKDLQAYLIDHMTRLPSFVQDDAVLQTKIKDKIVQATDGMLLLAPLHVDALAQEPTVGHIELALQKLPRGVDEIYERAMARIQGQGGGFRELALKVLSFVIHAKRTVSSAELRHAVAVKIGQPMLDEKFIPRLDIINSICGGLITIDNQSDIVRLVHYTTQEYFDNTKQSWFPGAEAYITVICTTYLSFSTFEGGSCRADDELEERLLLNPLYDYAAHNWGHHAREVSQLPQEVMKLIACQAKVDAATQALMVKSWHYSQRIETVPRQITSLHLAAFFGVQMVVERLVQDLRNLNPRDSNGRTPLSYAAQRGHEAVVKLLVEKDVDAEAEDEDGRAALSYAAGRGHEAVVKLLLEKGVNAEAKDKCGRTVLSYAAQGGYEVVVRLLLEKGVDVEVKDQRGQTALSYAAGYGHEAVVRLLLEKGVNRESLKEGVR</sequence>
<dbReference type="SUPFAM" id="SSF48403">
    <property type="entry name" value="Ankyrin repeat"/>
    <property type="match status" value="1"/>
</dbReference>
<keyword evidence="1" id="KW-0040">ANK repeat</keyword>
<dbReference type="AlphaFoldDB" id="A0AA40DPL7"/>
<dbReference type="Pfam" id="PF12796">
    <property type="entry name" value="Ank_2"/>
    <property type="match status" value="2"/>
</dbReference>
<dbReference type="Gene3D" id="3.40.50.1580">
    <property type="entry name" value="Nucleoside phosphorylase domain"/>
    <property type="match status" value="1"/>
</dbReference>
<dbReference type="Pfam" id="PF22939">
    <property type="entry name" value="WHD_GPIID"/>
    <property type="match status" value="1"/>
</dbReference>
<proteinExistence type="predicted"/>
<dbReference type="PROSITE" id="PS50297">
    <property type="entry name" value="ANK_REP_REGION"/>
    <property type="match status" value="4"/>
</dbReference>
<feature type="domain" description="GPI inositol-deacylase winged helix" evidence="2">
    <location>
        <begin position="439"/>
        <end position="520"/>
    </location>
</feature>
<evidence type="ECO:0000256" key="1">
    <source>
        <dbReference type="PROSITE-ProRule" id="PRU00023"/>
    </source>
</evidence>
<dbReference type="InterPro" id="IPR036770">
    <property type="entry name" value="Ankyrin_rpt-contain_sf"/>
</dbReference>
<accession>A0AA40DPL7</accession>
<evidence type="ECO:0000313" key="4">
    <source>
        <dbReference type="Proteomes" id="UP001172102"/>
    </source>
</evidence>
<dbReference type="InterPro" id="IPR035994">
    <property type="entry name" value="Nucleoside_phosphorylase_sf"/>
</dbReference>
<dbReference type="PROSITE" id="PS50088">
    <property type="entry name" value="ANK_REPEAT"/>
    <property type="match status" value="4"/>
</dbReference>
<feature type="repeat" description="ANK" evidence="1">
    <location>
        <begin position="687"/>
        <end position="719"/>
    </location>
</feature>
<dbReference type="SUPFAM" id="SSF53167">
    <property type="entry name" value="Purine and uridine phosphorylases"/>
    <property type="match status" value="1"/>
</dbReference>
<dbReference type="Gene3D" id="1.25.40.20">
    <property type="entry name" value="Ankyrin repeat-containing domain"/>
    <property type="match status" value="2"/>
</dbReference>
<dbReference type="GO" id="GO:0003824">
    <property type="term" value="F:catalytic activity"/>
    <property type="evidence" value="ECO:0007669"/>
    <property type="project" value="InterPro"/>
</dbReference>